<reference evidence="3" key="1">
    <citation type="journal article" date="2010" name="Genome Biol.">
        <title>Genome sequence of the necrotrophic plant pathogen Pythium ultimum reveals original pathogenicity mechanisms and effector repertoire.</title>
        <authorList>
            <person name="Levesque C.A."/>
            <person name="Brouwer H."/>
            <person name="Cano L."/>
            <person name="Hamilton J.P."/>
            <person name="Holt C."/>
            <person name="Huitema E."/>
            <person name="Raffaele S."/>
            <person name="Robideau G.P."/>
            <person name="Thines M."/>
            <person name="Win J."/>
            <person name="Zerillo M.M."/>
            <person name="Beakes G.W."/>
            <person name="Boore J.L."/>
            <person name="Busam D."/>
            <person name="Dumas B."/>
            <person name="Ferriera S."/>
            <person name="Fuerstenberg S.I."/>
            <person name="Gachon C.M."/>
            <person name="Gaulin E."/>
            <person name="Govers F."/>
            <person name="Grenville-Briggs L."/>
            <person name="Horner N."/>
            <person name="Hostetler J."/>
            <person name="Jiang R.H."/>
            <person name="Johnson J."/>
            <person name="Krajaejun T."/>
            <person name="Lin H."/>
            <person name="Meijer H.J."/>
            <person name="Moore B."/>
            <person name="Morris P."/>
            <person name="Phuntmart V."/>
            <person name="Puiu D."/>
            <person name="Shetty J."/>
            <person name="Stajich J.E."/>
            <person name="Tripathy S."/>
            <person name="Wawra S."/>
            <person name="van West P."/>
            <person name="Whitty B.R."/>
            <person name="Coutinho P.M."/>
            <person name="Henrissat B."/>
            <person name="Martin F."/>
            <person name="Thomas P.D."/>
            <person name="Tyler B.M."/>
            <person name="De Vries R.P."/>
            <person name="Kamoun S."/>
            <person name="Yandell M."/>
            <person name="Tisserat N."/>
            <person name="Buell C.R."/>
        </authorList>
    </citation>
    <scope>NUCLEOTIDE SEQUENCE</scope>
    <source>
        <strain evidence="3">DAOM:BR144</strain>
    </source>
</reference>
<proteinExistence type="predicted"/>
<dbReference type="eggNOG" id="KOG3410">
    <property type="taxonomic scope" value="Eukaryota"/>
</dbReference>
<protein>
    <recommendedName>
        <fullName evidence="4">DUF1754-domain-containing protein</fullName>
    </recommendedName>
</protein>
<sequence>MENVKRGKLKLKTGASLKVTSGSKDKKKSKKKHKKEARRHRSDDGADGEEVEREQSREDDVEILMNDMTPAQRRHEEHRRKREQAEIEKMAGKTYRERVEELNQYLGSLTEHHDVPRVSAAGNG</sequence>
<evidence type="ECO:0000313" key="2">
    <source>
        <dbReference type="EnsemblProtists" id="PYU1_T005218"/>
    </source>
</evidence>
<dbReference type="EnsemblProtists" id="PYU1_T005218">
    <property type="protein sequence ID" value="PYU1_T005218"/>
    <property type="gene ID" value="PYU1_G005207"/>
</dbReference>
<evidence type="ECO:0008006" key="4">
    <source>
        <dbReference type="Google" id="ProtNLM"/>
    </source>
</evidence>
<feature type="region of interest" description="Disordered" evidence="1">
    <location>
        <begin position="1"/>
        <end position="92"/>
    </location>
</feature>
<dbReference type="HOGENOM" id="CLU_098435_2_1_1"/>
<evidence type="ECO:0000256" key="1">
    <source>
        <dbReference type="SAM" id="MobiDB-lite"/>
    </source>
</evidence>
<keyword evidence="3" id="KW-1185">Reference proteome</keyword>
<dbReference type="InterPro" id="IPR013865">
    <property type="entry name" value="FAM32A"/>
</dbReference>
<dbReference type="InParanoid" id="K3WJS6"/>
<evidence type="ECO:0000313" key="3">
    <source>
        <dbReference type="Proteomes" id="UP000019132"/>
    </source>
</evidence>
<dbReference type="VEuPathDB" id="FungiDB:PYU1_G005207"/>
<dbReference type="FunCoup" id="K3WJS6">
    <property type="interactions" value="34"/>
</dbReference>
<reference evidence="3" key="2">
    <citation type="submission" date="2010-04" db="EMBL/GenBank/DDBJ databases">
        <authorList>
            <person name="Buell R."/>
            <person name="Hamilton J."/>
            <person name="Hostetler J."/>
        </authorList>
    </citation>
    <scope>NUCLEOTIDE SEQUENCE [LARGE SCALE GENOMIC DNA]</scope>
    <source>
        <strain evidence="3">DAOM:BR144</strain>
    </source>
</reference>
<accession>K3WJS6</accession>
<organism evidence="2 3">
    <name type="scientific">Globisporangium ultimum (strain ATCC 200006 / CBS 805.95 / DAOM BR144)</name>
    <name type="common">Pythium ultimum</name>
    <dbReference type="NCBI Taxonomy" id="431595"/>
    <lineage>
        <taxon>Eukaryota</taxon>
        <taxon>Sar</taxon>
        <taxon>Stramenopiles</taxon>
        <taxon>Oomycota</taxon>
        <taxon>Peronosporomycetes</taxon>
        <taxon>Pythiales</taxon>
        <taxon>Pythiaceae</taxon>
        <taxon>Globisporangium</taxon>
    </lineage>
</organism>
<reference evidence="2" key="3">
    <citation type="submission" date="2015-02" db="UniProtKB">
        <authorList>
            <consortium name="EnsemblProtists"/>
        </authorList>
    </citation>
    <scope>IDENTIFICATION</scope>
    <source>
        <strain evidence="2">DAOM BR144</strain>
    </source>
</reference>
<feature type="compositionally biased region" description="Basic residues" evidence="1">
    <location>
        <begin position="1"/>
        <end position="11"/>
    </location>
</feature>
<dbReference type="Proteomes" id="UP000019132">
    <property type="component" value="Unassembled WGS sequence"/>
</dbReference>
<dbReference type="AlphaFoldDB" id="K3WJS6"/>
<name>K3WJS6_GLOUD</name>
<dbReference type="OMA" id="QLSEHHD"/>
<dbReference type="Pfam" id="PF08555">
    <property type="entry name" value="FAM32A"/>
    <property type="match status" value="1"/>
</dbReference>
<feature type="compositionally biased region" description="Basic and acidic residues" evidence="1">
    <location>
        <begin position="83"/>
        <end position="92"/>
    </location>
</feature>
<dbReference type="EMBL" id="GL376633">
    <property type="status" value="NOT_ANNOTATED_CDS"/>
    <property type="molecule type" value="Genomic_DNA"/>
</dbReference>
<dbReference type="PANTHER" id="PTHR13282:SF6">
    <property type="entry name" value="PROTEIN FAM32A"/>
    <property type="match status" value="1"/>
</dbReference>
<feature type="compositionally biased region" description="Basic residues" evidence="1">
    <location>
        <begin position="25"/>
        <end position="40"/>
    </location>
</feature>
<dbReference type="STRING" id="431595.K3WJS6"/>
<dbReference type="GO" id="GO:0005730">
    <property type="term" value="C:nucleolus"/>
    <property type="evidence" value="ECO:0007669"/>
    <property type="project" value="TreeGrafter"/>
</dbReference>
<dbReference type="PANTHER" id="PTHR13282">
    <property type="entry name" value="PROTEIN FAM32A"/>
    <property type="match status" value="1"/>
</dbReference>